<dbReference type="Proteomes" id="UP000646365">
    <property type="component" value="Unassembled WGS sequence"/>
</dbReference>
<dbReference type="Gene3D" id="3.40.50.1010">
    <property type="entry name" value="5'-nuclease"/>
    <property type="match status" value="1"/>
</dbReference>
<evidence type="ECO:0000313" key="2">
    <source>
        <dbReference type="Proteomes" id="UP000646365"/>
    </source>
</evidence>
<dbReference type="AlphaFoldDB" id="A0A8J2YP29"/>
<dbReference type="EMBL" id="BMJQ01000001">
    <property type="protein sequence ID" value="GGF00517.1"/>
    <property type="molecule type" value="Genomic_DNA"/>
</dbReference>
<keyword evidence="2" id="KW-1185">Reference proteome</keyword>
<comment type="caution">
    <text evidence="1">The sequence shown here is derived from an EMBL/GenBank/DDBJ whole genome shotgun (WGS) entry which is preliminary data.</text>
</comment>
<organism evidence="1 2">
    <name type="scientific">Aliidongia dinghuensis</name>
    <dbReference type="NCBI Taxonomy" id="1867774"/>
    <lineage>
        <taxon>Bacteria</taxon>
        <taxon>Pseudomonadati</taxon>
        <taxon>Pseudomonadota</taxon>
        <taxon>Alphaproteobacteria</taxon>
        <taxon>Rhodospirillales</taxon>
        <taxon>Dongiaceae</taxon>
        <taxon>Aliidongia</taxon>
    </lineage>
</organism>
<dbReference type="RefSeq" id="WP_189041638.1">
    <property type="nucleotide sequence ID" value="NZ_BMJQ01000001.1"/>
</dbReference>
<gene>
    <name evidence="1" type="ORF">GCM10011611_02650</name>
</gene>
<protein>
    <recommendedName>
        <fullName evidence="3">NYN domain-containing protein</fullName>
    </recommendedName>
</protein>
<name>A0A8J2YP29_9PROT</name>
<proteinExistence type="predicted"/>
<reference evidence="1" key="2">
    <citation type="submission" date="2020-09" db="EMBL/GenBank/DDBJ databases">
        <authorList>
            <person name="Sun Q."/>
            <person name="Zhou Y."/>
        </authorList>
    </citation>
    <scope>NUCLEOTIDE SEQUENCE</scope>
    <source>
        <strain evidence="1">CGMCC 1.15725</strain>
    </source>
</reference>
<sequence>MSNIELTEIHLNFDFCVIVDGYHLRLGFKRAHRRWPSIHELNDLIGSIGVLYGNKIGIESGAFPIFYQDAWLSEAEQKRIQDSGYKISFLDSFVEARDELLNGANIDDLDGFSFHDLALLKFDSTVIARQKSIVDVSIVSTIVEQFFDGCRRFLLITNDSDFSAIIQTLQAQGAEFGICDGGSGAGSSKKLQSIANVAFRWEYAISPASGAVTG</sequence>
<accession>A0A8J2YP29</accession>
<evidence type="ECO:0008006" key="3">
    <source>
        <dbReference type="Google" id="ProtNLM"/>
    </source>
</evidence>
<reference evidence="1" key="1">
    <citation type="journal article" date="2014" name="Int. J. Syst. Evol. Microbiol.">
        <title>Complete genome sequence of Corynebacterium casei LMG S-19264T (=DSM 44701T), isolated from a smear-ripened cheese.</title>
        <authorList>
            <consortium name="US DOE Joint Genome Institute (JGI-PGF)"/>
            <person name="Walter F."/>
            <person name="Albersmeier A."/>
            <person name="Kalinowski J."/>
            <person name="Ruckert C."/>
        </authorList>
    </citation>
    <scope>NUCLEOTIDE SEQUENCE</scope>
    <source>
        <strain evidence="1">CGMCC 1.15725</strain>
    </source>
</reference>
<evidence type="ECO:0000313" key="1">
    <source>
        <dbReference type="EMBL" id="GGF00517.1"/>
    </source>
</evidence>